<evidence type="ECO:0000256" key="3">
    <source>
        <dbReference type="ARBA" id="ARBA00018672"/>
    </source>
</evidence>
<evidence type="ECO:0000256" key="8">
    <source>
        <dbReference type="PROSITE-ProRule" id="PRU00169"/>
    </source>
</evidence>
<dbReference type="SMART" id="SM00388">
    <property type="entry name" value="HisKA"/>
    <property type="match status" value="1"/>
</dbReference>
<dbReference type="InterPro" id="IPR036890">
    <property type="entry name" value="HATPase_C_sf"/>
</dbReference>
<gene>
    <name evidence="13" type="ORF">H8S18_06875</name>
</gene>
<dbReference type="SMART" id="SM00387">
    <property type="entry name" value="HATPase_c"/>
    <property type="match status" value="1"/>
</dbReference>
<dbReference type="InterPro" id="IPR011006">
    <property type="entry name" value="CheY-like_superfamily"/>
</dbReference>
<dbReference type="PANTHER" id="PTHR45339:SF1">
    <property type="entry name" value="HYBRID SIGNAL TRANSDUCTION HISTIDINE KINASE J"/>
    <property type="match status" value="1"/>
</dbReference>
<dbReference type="Proteomes" id="UP000606889">
    <property type="component" value="Unassembled WGS sequence"/>
</dbReference>
<dbReference type="Gene3D" id="3.40.50.2300">
    <property type="match status" value="1"/>
</dbReference>
<organism evidence="13 14">
    <name type="scientific">Christensenella tenuis</name>
    <dbReference type="NCBI Taxonomy" id="2763033"/>
    <lineage>
        <taxon>Bacteria</taxon>
        <taxon>Bacillati</taxon>
        <taxon>Bacillota</taxon>
        <taxon>Clostridia</taxon>
        <taxon>Christensenellales</taxon>
        <taxon>Christensenellaceae</taxon>
        <taxon>Christensenella</taxon>
    </lineage>
</organism>
<feature type="modified residue" description="4-aspartylphosphate" evidence="8">
    <location>
        <position position="617"/>
    </location>
</feature>
<dbReference type="EMBL" id="JACOON010000003">
    <property type="protein sequence ID" value="MBC5648056.1"/>
    <property type="molecule type" value="Genomic_DNA"/>
</dbReference>
<evidence type="ECO:0000259" key="10">
    <source>
        <dbReference type="PROSITE" id="PS50109"/>
    </source>
</evidence>
<reference evidence="13 14" key="1">
    <citation type="submission" date="2020-08" db="EMBL/GenBank/DDBJ databases">
        <title>Genome public.</title>
        <authorList>
            <person name="Liu C."/>
            <person name="Sun Q."/>
        </authorList>
    </citation>
    <scope>NUCLEOTIDE SEQUENCE [LARGE SCALE GENOMIC DNA]</scope>
    <source>
        <strain evidence="13 14">NSJ-35</strain>
    </source>
</reference>
<keyword evidence="5" id="KW-0808">Transferase</keyword>
<keyword evidence="4 8" id="KW-0597">Phosphoprotein</keyword>
<dbReference type="SUPFAM" id="SSF55785">
    <property type="entry name" value="PYP-like sensor domain (PAS domain)"/>
    <property type="match status" value="1"/>
</dbReference>
<dbReference type="InterPro" id="IPR000700">
    <property type="entry name" value="PAS-assoc_C"/>
</dbReference>
<dbReference type="Gene3D" id="1.10.287.130">
    <property type="match status" value="1"/>
</dbReference>
<dbReference type="Pfam" id="PF00072">
    <property type="entry name" value="Response_reg"/>
    <property type="match status" value="1"/>
</dbReference>
<dbReference type="InterPro" id="IPR013656">
    <property type="entry name" value="PAS_4"/>
</dbReference>
<dbReference type="SUPFAM" id="SSF55874">
    <property type="entry name" value="ATPase domain of HSP90 chaperone/DNA topoisomerase II/histidine kinase"/>
    <property type="match status" value="1"/>
</dbReference>
<dbReference type="PANTHER" id="PTHR45339">
    <property type="entry name" value="HYBRID SIGNAL TRANSDUCTION HISTIDINE KINASE J"/>
    <property type="match status" value="1"/>
</dbReference>
<comment type="caution">
    <text evidence="13">The sequence shown here is derived from an EMBL/GenBank/DDBJ whole genome shotgun (WGS) entry which is preliminary data.</text>
</comment>
<dbReference type="Pfam" id="PF02518">
    <property type="entry name" value="HATPase_c"/>
    <property type="match status" value="1"/>
</dbReference>
<dbReference type="InterPro" id="IPR004358">
    <property type="entry name" value="Sig_transdc_His_kin-like_C"/>
</dbReference>
<evidence type="ECO:0000256" key="2">
    <source>
        <dbReference type="ARBA" id="ARBA00012438"/>
    </source>
</evidence>
<evidence type="ECO:0000313" key="13">
    <source>
        <dbReference type="EMBL" id="MBC5648056.1"/>
    </source>
</evidence>
<evidence type="ECO:0000256" key="7">
    <source>
        <dbReference type="ARBA" id="ARBA00024867"/>
    </source>
</evidence>
<dbReference type="InterPro" id="IPR005467">
    <property type="entry name" value="His_kinase_dom"/>
</dbReference>
<evidence type="ECO:0000256" key="1">
    <source>
        <dbReference type="ARBA" id="ARBA00000085"/>
    </source>
</evidence>
<comment type="catalytic activity">
    <reaction evidence="1">
        <text>ATP + protein L-histidine = ADP + protein N-phospho-L-histidine.</text>
        <dbReference type="EC" id="2.7.13.3"/>
    </reaction>
</comment>
<evidence type="ECO:0000256" key="6">
    <source>
        <dbReference type="ARBA" id="ARBA00023012"/>
    </source>
</evidence>
<evidence type="ECO:0000256" key="5">
    <source>
        <dbReference type="ARBA" id="ARBA00022777"/>
    </source>
</evidence>
<evidence type="ECO:0000259" key="12">
    <source>
        <dbReference type="PROSITE" id="PS50113"/>
    </source>
</evidence>
<dbReference type="CDD" id="cd17546">
    <property type="entry name" value="REC_hyHK_CKI1_RcsC-like"/>
    <property type="match status" value="1"/>
</dbReference>
<dbReference type="Pfam" id="PF08448">
    <property type="entry name" value="PAS_4"/>
    <property type="match status" value="1"/>
</dbReference>
<name>A0ABR7EE53_9FIRM</name>
<keyword evidence="5" id="KW-0418">Kinase</keyword>
<dbReference type="Pfam" id="PF00512">
    <property type="entry name" value="HisKA"/>
    <property type="match status" value="1"/>
</dbReference>
<evidence type="ECO:0000256" key="4">
    <source>
        <dbReference type="ARBA" id="ARBA00022553"/>
    </source>
</evidence>
<feature type="coiled-coil region" evidence="9">
    <location>
        <begin position="6"/>
        <end position="47"/>
    </location>
</feature>
<feature type="domain" description="PAC" evidence="12">
    <location>
        <begin position="144"/>
        <end position="196"/>
    </location>
</feature>
<proteinExistence type="predicted"/>
<keyword evidence="6" id="KW-0902">Two-component regulatory system</keyword>
<evidence type="ECO:0000256" key="9">
    <source>
        <dbReference type="SAM" id="Coils"/>
    </source>
</evidence>
<sequence length="694" mass="79325">MTIQTREELEAKLLEQEQELKRNRLDYKKLERRVNRLKNDIHSLNTMYENTIQLRDFDMAEKEKQYAYNHLLLDAFPHILAVLDNDMNYVLGTDRLIMNRMKMSDPKKLKRISVQKILKLIPDQDWVNRVMLQIHNALNNTISSRFSDKIVLPAGEIIHVSTTLSPAMDIDGNVQGIVVMVQDITEMVLAKEAAEAAGRSKSIFLANMSHEIRTPMNAIISIGHILKSSEKDNARKEHINNLLMASETLMNIINDILDFSKIDVNKLEIVSQPYSMIEMLDEVINLIALKATEKDLEFIVQIDPQLPRKLIGNDLRIKQVLINLLSNAIKYTRKGRIFLWVGQYKDKQGIKLAFTIQDTGIGIKKEEMPYLFDAFTQLDVVKNKGIQGTGLGLAISKGIAQKMNGNISVASTYHKGSTFEFTLPQNVDDETPIALVKEPQKKCVLVFGDNISAELLTNTLNQINVQCDRVKTVNELQRQIEEKTYTHMFFWEREYKCHKNKIPDVKAKQVIVRKLFDAPVSEADQSNTIQEPLLISEVVQILNKGKIWKESTRWEDNIFNKIKVQDVSALVVDDIEINCLVTQEILKQYGMCVDTAQSGMEALDLVGNNRYDIIFMDHMMPDMDGIETTIQIRNLGGWNAEVPIIALTANTAEDIKKQFNQEGMNGYMSKPLELKELNNVLHTFLPNNKIVKQK</sequence>
<dbReference type="Gene3D" id="3.30.450.20">
    <property type="entry name" value="PAS domain"/>
    <property type="match status" value="1"/>
</dbReference>
<feature type="domain" description="Response regulatory" evidence="11">
    <location>
        <begin position="568"/>
        <end position="685"/>
    </location>
</feature>
<dbReference type="InterPro" id="IPR035965">
    <property type="entry name" value="PAS-like_dom_sf"/>
</dbReference>
<dbReference type="InterPro" id="IPR003594">
    <property type="entry name" value="HATPase_dom"/>
</dbReference>
<dbReference type="SUPFAM" id="SSF47384">
    <property type="entry name" value="Homodimeric domain of signal transducing histidine kinase"/>
    <property type="match status" value="1"/>
</dbReference>
<keyword evidence="14" id="KW-1185">Reference proteome</keyword>
<dbReference type="InterPro" id="IPR036097">
    <property type="entry name" value="HisK_dim/P_sf"/>
</dbReference>
<dbReference type="CDD" id="cd16922">
    <property type="entry name" value="HATPase_EvgS-ArcB-TorS-like"/>
    <property type="match status" value="1"/>
</dbReference>
<keyword evidence="9" id="KW-0175">Coiled coil</keyword>
<dbReference type="PROSITE" id="PS50113">
    <property type="entry name" value="PAC"/>
    <property type="match status" value="1"/>
</dbReference>
<dbReference type="Gene3D" id="3.30.565.10">
    <property type="entry name" value="Histidine kinase-like ATPase, C-terminal domain"/>
    <property type="match status" value="1"/>
</dbReference>
<dbReference type="InterPro" id="IPR001789">
    <property type="entry name" value="Sig_transdc_resp-reg_receiver"/>
</dbReference>
<dbReference type="PRINTS" id="PR00344">
    <property type="entry name" value="BCTRLSENSOR"/>
</dbReference>
<dbReference type="CDD" id="cd00082">
    <property type="entry name" value="HisKA"/>
    <property type="match status" value="1"/>
</dbReference>
<dbReference type="PROSITE" id="PS50109">
    <property type="entry name" value="HIS_KIN"/>
    <property type="match status" value="1"/>
</dbReference>
<protein>
    <recommendedName>
        <fullName evidence="3">Stage 0 sporulation protein A homolog</fullName>
        <ecNumber evidence="2">2.7.13.3</ecNumber>
    </recommendedName>
</protein>
<comment type="function">
    <text evidence="7">May play the central regulatory role in sporulation. It may be an element of the effector pathway responsible for the activation of sporulation genes in response to nutritional stress. Spo0A may act in concert with spo0H (a sigma factor) to control the expression of some genes that are critical to the sporulation process.</text>
</comment>
<dbReference type="SUPFAM" id="SSF52172">
    <property type="entry name" value="CheY-like"/>
    <property type="match status" value="1"/>
</dbReference>
<evidence type="ECO:0000313" key="14">
    <source>
        <dbReference type="Proteomes" id="UP000606889"/>
    </source>
</evidence>
<dbReference type="PROSITE" id="PS50110">
    <property type="entry name" value="RESPONSE_REGULATORY"/>
    <property type="match status" value="1"/>
</dbReference>
<dbReference type="InterPro" id="IPR003661">
    <property type="entry name" value="HisK_dim/P_dom"/>
</dbReference>
<evidence type="ECO:0000259" key="11">
    <source>
        <dbReference type="PROSITE" id="PS50110"/>
    </source>
</evidence>
<dbReference type="EC" id="2.7.13.3" evidence="2"/>
<accession>A0ABR7EE53</accession>
<dbReference type="SMART" id="SM00448">
    <property type="entry name" value="REC"/>
    <property type="match status" value="1"/>
</dbReference>
<dbReference type="RefSeq" id="WP_186857575.1">
    <property type="nucleotide sequence ID" value="NZ_JACOON010000003.1"/>
</dbReference>
<feature type="domain" description="Histidine kinase" evidence="10">
    <location>
        <begin position="207"/>
        <end position="427"/>
    </location>
</feature>